<proteinExistence type="predicted"/>
<organism evidence="1 2">
    <name type="scientific">Vigna angularis var. angularis</name>
    <dbReference type="NCBI Taxonomy" id="157739"/>
    <lineage>
        <taxon>Eukaryota</taxon>
        <taxon>Viridiplantae</taxon>
        <taxon>Streptophyta</taxon>
        <taxon>Embryophyta</taxon>
        <taxon>Tracheophyta</taxon>
        <taxon>Spermatophyta</taxon>
        <taxon>Magnoliopsida</taxon>
        <taxon>eudicotyledons</taxon>
        <taxon>Gunneridae</taxon>
        <taxon>Pentapetalae</taxon>
        <taxon>rosids</taxon>
        <taxon>fabids</taxon>
        <taxon>Fabales</taxon>
        <taxon>Fabaceae</taxon>
        <taxon>Papilionoideae</taxon>
        <taxon>50 kb inversion clade</taxon>
        <taxon>NPAAA clade</taxon>
        <taxon>indigoferoid/millettioid clade</taxon>
        <taxon>Phaseoleae</taxon>
        <taxon>Vigna</taxon>
    </lineage>
</organism>
<sequence>QLEQKRGTLLESSSRRKGTHIHIQQLLFISAYTLTVHSILKHTTHSLHFEEMHVEEEDPTEKNTAATHCFQVKNFASLTTWSRHTLSYLAT</sequence>
<name>A0A0S3RT96_PHAAN</name>
<feature type="non-terminal residue" evidence="1">
    <location>
        <position position="1"/>
    </location>
</feature>
<gene>
    <name evidence="1" type="primary">Vigan.04G106700</name>
    <name evidence="1" type="ORF">VIGAN_04106700</name>
</gene>
<evidence type="ECO:0000313" key="1">
    <source>
        <dbReference type="EMBL" id="BAT83834.1"/>
    </source>
</evidence>
<protein>
    <submittedName>
        <fullName evidence="1">Uncharacterized protein</fullName>
    </submittedName>
</protein>
<dbReference type="Proteomes" id="UP000291084">
    <property type="component" value="Chromosome 4"/>
</dbReference>
<reference evidence="1 2" key="1">
    <citation type="journal article" date="2015" name="Sci. Rep.">
        <title>The power of single molecule real-time sequencing technology in the de novo assembly of a eukaryotic genome.</title>
        <authorList>
            <person name="Sakai H."/>
            <person name="Naito K."/>
            <person name="Ogiso-Tanaka E."/>
            <person name="Takahashi Y."/>
            <person name="Iseki K."/>
            <person name="Muto C."/>
            <person name="Satou K."/>
            <person name="Teruya K."/>
            <person name="Shiroma A."/>
            <person name="Shimoji M."/>
            <person name="Hirano T."/>
            <person name="Itoh T."/>
            <person name="Kaga A."/>
            <person name="Tomooka N."/>
        </authorList>
    </citation>
    <scope>NUCLEOTIDE SEQUENCE [LARGE SCALE GENOMIC DNA]</scope>
    <source>
        <strain evidence="2">cv. Shumari</strain>
    </source>
</reference>
<evidence type="ECO:0000313" key="2">
    <source>
        <dbReference type="Proteomes" id="UP000291084"/>
    </source>
</evidence>
<keyword evidence="2" id="KW-1185">Reference proteome</keyword>
<dbReference type="EMBL" id="AP015037">
    <property type="protein sequence ID" value="BAT83834.1"/>
    <property type="molecule type" value="Genomic_DNA"/>
</dbReference>
<dbReference type="AlphaFoldDB" id="A0A0S3RT96"/>
<accession>A0A0S3RT96</accession>